<dbReference type="RefSeq" id="WP_069313078.1">
    <property type="nucleotide sequence ID" value="NZ_MDTU01000001.1"/>
</dbReference>
<reference evidence="2 3" key="1">
    <citation type="submission" date="2016-08" db="EMBL/GenBank/DDBJ databases">
        <title>Draft genome sequence of Candidatus Piscirickettsia litoralis, from seawater.</title>
        <authorList>
            <person name="Wan X."/>
            <person name="Lee A.J."/>
            <person name="Hou S."/>
            <person name="Donachie S.P."/>
        </authorList>
    </citation>
    <scope>NUCLEOTIDE SEQUENCE [LARGE SCALE GENOMIC DNA]</scope>
    <source>
        <strain evidence="2 3">Y2</strain>
    </source>
</reference>
<gene>
    <name evidence="2" type="ORF">BGC07_10565</name>
</gene>
<dbReference type="Proteomes" id="UP000094329">
    <property type="component" value="Unassembled WGS sequence"/>
</dbReference>
<accession>A0ABX3A6Y8</accession>
<evidence type="ECO:0000313" key="2">
    <source>
        <dbReference type="EMBL" id="ODN43280.1"/>
    </source>
</evidence>
<proteinExistence type="predicted"/>
<dbReference type="EMBL" id="MDTU01000001">
    <property type="protein sequence ID" value="ODN43280.1"/>
    <property type="molecule type" value="Genomic_DNA"/>
</dbReference>
<name>A0ABX3A6Y8_9GAMM</name>
<evidence type="ECO:0000313" key="3">
    <source>
        <dbReference type="Proteomes" id="UP000094329"/>
    </source>
</evidence>
<evidence type="ECO:0000256" key="1">
    <source>
        <dbReference type="SAM" id="SignalP"/>
    </source>
</evidence>
<organism evidence="2 3">
    <name type="scientific">Piscirickettsia litoralis</name>
    <dbReference type="NCBI Taxonomy" id="1891921"/>
    <lineage>
        <taxon>Bacteria</taxon>
        <taxon>Pseudomonadati</taxon>
        <taxon>Pseudomonadota</taxon>
        <taxon>Gammaproteobacteria</taxon>
        <taxon>Thiotrichales</taxon>
        <taxon>Piscirickettsiaceae</taxon>
        <taxon>Piscirickettsia</taxon>
    </lineage>
</organism>
<sequence length="105" mass="11554">MKLIAIALLFSSLIVPASISAASKCSGNGCKYVTFGFWKNPTGGYNQVRIKNNSSNTIRVKYRTVANVGQCSGYFIKTLAPHQYYKKNAPYANIGYCLPHQANIQ</sequence>
<keyword evidence="3" id="KW-1185">Reference proteome</keyword>
<feature type="chain" id="PRO_5046640009" evidence="1">
    <location>
        <begin position="18"/>
        <end position="105"/>
    </location>
</feature>
<keyword evidence="1" id="KW-0732">Signal</keyword>
<comment type="caution">
    <text evidence="2">The sequence shown here is derived from an EMBL/GenBank/DDBJ whole genome shotgun (WGS) entry which is preliminary data.</text>
</comment>
<protein>
    <submittedName>
        <fullName evidence="2">Uncharacterized protein</fullName>
    </submittedName>
</protein>
<feature type="signal peptide" evidence="1">
    <location>
        <begin position="1"/>
        <end position="17"/>
    </location>
</feature>